<reference evidence="6" key="1">
    <citation type="journal article" date="2023" name="Mol. Phylogenet. Evol.">
        <title>Genome-scale phylogeny and comparative genomics of the fungal order Sordariales.</title>
        <authorList>
            <person name="Hensen N."/>
            <person name="Bonometti L."/>
            <person name="Westerberg I."/>
            <person name="Brannstrom I.O."/>
            <person name="Guillou S."/>
            <person name="Cros-Aarteil S."/>
            <person name="Calhoun S."/>
            <person name="Haridas S."/>
            <person name="Kuo A."/>
            <person name="Mondo S."/>
            <person name="Pangilinan J."/>
            <person name="Riley R."/>
            <person name="LaButti K."/>
            <person name="Andreopoulos B."/>
            <person name="Lipzen A."/>
            <person name="Chen C."/>
            <person name="Yan M."/>
            <person name="Daum C."/>
            <person name="Ng V."/>
            <person name="Clum A."/>
            <person name="Steindorff A."/>
            <person name="Ohm R.A."/>
            <person name="Martin F."/>
            <person name="Silar P."/>
            <person name="Natvig D.O."/>
            <person name="Lalanne C."/>
            <person name="Gautier V."/>
            <person name="Ament-Velasquez S.L."/>
            <person name="Kruys A."/>
            <person name="Hutchinson M.I."/>
            <person name="Powell A.J."/>
            <person name="Barry K."/>
            <person name="Miller A.N."/>
            <person name="Grigoriev I.V."/>
            <person name="Debuchy R."/>
            <person name="Gladieux P."/>
            <person name="Hiltunen Thoren M."/>
            <person name="Johannesson H."/>
        </authorList>
    </citation>
    <scope>NUCLEOTIDE SEQUENCE</scope>
    <source>
        <strain evidence="6">CBS 731.68</strain>
    </source>
</reference>
<proteinExistence type="inferred from homology"/>
<comment type="caution">
    <text evidence="6">The sequence shown here is derived from an EMBL/GenBank/DDBJ whole genome shotgun (WGS) entry which is preliminary data.</text>
</comment>
<feature type="non-terminal residue" evidence="6">
    <location>
        <position position="271"/>
    </location>
</feature>
<reference evidence="6" key="2">
    <citation type="submission" date="2023-05" db="EMBL/GenBank/DDBJ databases">
        <authorList>
            <consortium name="Lawrence Berkeley National Laboratory"/>
            <person name="Steindorff A."/>
            <person name="Hensen N."/>
            <person name="Bonometti L."/>
            <person name="Westerberg I."/>
            <person name="Brannstrom I.O."/>
            <person name="Guillou S."/>
            <person name="Cros-Aarteil S."/>
            <person name="Calhoun S."/>
            <person name="Haridas S."/>
            <person name="Kuo A."/>
            <person name="Mondo S."/>
            <person name="Pangilinan J."/>
            <person name="Riley R."/>
            <person name="Labutti K."/>
            <person name="Andreopoulos B."/>
            <person name="Lipzen A."/>
            <person name="Chen C."/>
            <person name="Yanf M."/>
            <person name="Daum C."/>
            <person name="Ng V."/>
            <person name="Clum A."/>
            <person name="Ohm R."/>
            <person name="Martin F."/>
            <person name="Silar P."/>
            <person name="Natvig D."/>
            <person name="Lalanne C."/>
            <person name="Gautier V."/>
            <person name="Ament-Velasquez S.L."/>
            <person name="Kruys A."/>
            <person name="Hutchinson M.I."/>
            <person name="Powell A.J."/>
            <person name="Barry K."/>
            <person name="Miller A.N."/>
            <person name="Grigoriev I.V."/>
            <person name="Debuchy R."/>
            <person name="Gladieux P."/>
            <person name="Thoren M.H."/>
            <person name="Johannesson H."/>
        </authorList>
    </citation>
    <scope>NUCLEOTIDE SEQUENCE</scope>
    <source>
        <strain evidence="6">CBS 731.68</strain>
    </source>
</reference>
<dbReference type="AlphaFoldDB" id="A0AAN6Z953"/>
<dbReference type="SUPFAM" id="SSF53182">
    <property type="entry name" value="Pyrrolidone carboxyl peptidase (pyroglutamate aminopeptidase)"/>
    <property type="match status" value="1"/>
</dbReference>
<feature type="compositionally biased region" description="Basic and acidic residues" evidence="5">
    <location>
        <begin position="161"/>
        <end position="172"/>
    </location>
</feature>
<keyword evidence="4" id="KW-0788">Thiol protease</keyword>
<keyword evidence="2" id="KW-0645">Protease</keyword>
<dbReference type="GeneID" id="87824572"/>
<evidence type="ECO:0000256" key="1">
    <source>
        <dbReference type="ARBA" id="ARBA00006641"/>
    </source>
</evidence>
<dbReference type="InterPro" id="IPR016125">
    <property type="entry name" value="Peptidase_C15-like"/>
</dbReference>
<dbReference type="PANTHER" id="PTHR23402:SF1">
    <property type="entry name" value="PYROGLUTAMYL-PEPTIDASE I"/>
    <property type="match status" value="1"/>
</dbReference>
<evidence type="ECO:0000313" key="7">
    <source>
        <dbReference type="Proteomes" id="UP001302602"/>
    </source>
</evidence>
<dbReference type="EMBL" id="MU853223">
    <property type="protein sequence ID" value="KAK4128874.1"/>
    <property type="molecule type" value="Genomic_DNA"/>
</dbReference>
<feature type="region of interest" description="Disordered" evidence="5">
    <location>
        <begin position="146"/>
        <end position="173"/>
    </location>
</feature>
<dbReference type="PANTHER" id="PTHR23402">
    <property type="entry name" value="PROTEASE FAMILY C15 PYROGLUTAMYL-PEPTIDASE I-RELATED"/>
    <property type="match status" value="1"/>
</dbReference>
<accession>A0AAN6Z953</accession>
<dbReference type="RefSeq" id="XP_062652645.1">
    <property type="nucleotide sequence ID" value="XM_062787802.1"/>
</dbReference>
<dbReference type="InterPro" id="IPR036440">
    <property type="entry name" value="Peptidase_C15-like_sf"/>
</dbReference>
<evidence type="ECO:0000256" key="4">
    <source>
        <dbReference type="ARBA" id="ARBA00022807"/>
    </source>
</evidence>
<keyword evidence="3" id="KW-0378">Hydrolase</keyword>
<dbReference type="GO" id="GO:0006508">
    <property type="term" value="P:proteolysis"/>
    <property type="evidence" value="ECO:0007669"/>
    <property type="project" value="UniProtKB-KW"/>
</dbReference>
<comment type="similarity">
    <text evidence="1">Belongs to the peptidase C15 family.</text>
</comment>
<sequence>DSSDEAITVLITGFAPFKKEYPVNPSWEIARSLPDWLPPLRAKATPFSQHVYPNPLFPSSISFSSLSSSSRSPGDVAPPPIPPVRILTHPSPIRVNYSTVRDLVPQLWDLKGTVHPGRPRIDAVIHIGMAGPRLFYSIERRGHRDGYRMPDVDGQVPQDGTAKKEDGKEETKGLLPGELESDFDVEDVLERWRGYAPRHLDLRISEDAGHYLCDFIYFSSLSHLYKAGEKRRVLFLHVPSDASTHSVALGRELVLQLVRSVVESEMIRQGK</sequence>
<evidence type="ECO:0000256" key="2">
    <source>
        <dbReference type="ARBA" id="ARBA00022670"/>
    </source>
</evidence>
<evidence type="ECO:0000313" key="6">
    <source>
        <dbReference type="EMBL" id="KAK4128874.1"/>
    </source>
</evidence>
<feature type="non-terminal residue" evidence="6">
    <location>
        <position position="1"/>
    </location>
</feature>
<dbReference type="Proteomes" id="UP001302602">
    <property type="component" value="Unassembled WGS sequence"/>
</dbReference>
<keyword evidence="7" id="KW-1185">Reference proteome</keyword>
<gene>
    <name evidence="6" type="ORF">N657DRAFT_538318</name>
</gene>
<evidence type="ECO:0000256" key="5">
    <source>
        <dbReference type="SAM" id="MobiDB-lite"/>
    </source>
</evidence>
<protein>
    <submittedName>
        <fullName evidence="6">Peptidase C15, pyroglutamyl peptidase I-like protein</fullName>
    </submittedName>
</protein>
<name>A0AAN6Z953_9PEZI</name>
<dbReference type="GO" id="GO:0008234">
    <property type="term" value="F:cysteine-type peptidase activity"/>
    <property type="evidence" value="ECO:0007669"/>
    <property type="project" value="UniProtKB-KW"/>
</dbReference>
<evidence type="ECO:0000256" key="3">
    <source>
        <dbReference type="ARBA" id="ARBA00022801"/>
    </source>
</evidence>
<organism evidence="6 7">
    <name type="scientific">Parathielavia appendiculata</name>
    <dbReference type="NCBI Taxonomy" id="2587402"/>
    <lineage>
        <taxon>Eukaryota</taxon>
        <taxon>Fungi</taxon>
        <taxon>Dikarya</taxon>
        <taxon>Ascomycota</taxon>
        <taxon>Pezizomycotina</taxon>
        <taxon>Sordariomycetes</taxon>
        <taxon>Sordariomycetidae</taxon>
        <taxon>Sordariales</taxon>
        <taxon>Chaetomiaceae</taxon>
        <taxon>Parathielavia</taxon>
    </lineage>
</organism>
<dbReference type="Gene3D" id="3.40.630.20">
    <property type="entry name" value="Peptidase C15, pyroglutamyl peptidase I-like"/>
    <property type="match status" value="1"/>
</dbReference>